<dbReference type="AlphaFoldDB" id="A0A8J7A7A6"/>
<evidence type="ECO:0000256" key="2">
    <source>
        <dbReference type="SAM" id="MobiDB-lite"/>
    </source>
</evidence>
<feature type="region of interest" description="Disordered" evidence="2">
    <location>
        <begin position="250"/>
        <end position="275"/>
    </location>
</feature>
<keyword evidence="3" id="KW-1133">Transmembrane helix</keyword>
<protein>
    <recommendedName>
        <fullName evidence="6">Type IV pilus assembly protein PilO</fullName>
    </recommendedName>
</protein>
<evidence type="ECO:0000256" key="1">
    <source>
        <dbReference type="SAM" id="Coils"/>
    </source>
</evidence>
<dbReference type="EMBL" id="JADEXG010000016">
    <property type="protein sequence ID" value="MBE9077395.1"/>
    <property type="molecule type" value="Genomic_DNA"/>
</dbReference>
<gene>
    <name evidence="4" type="ORF">IQ241_08805</name>
</gene>
<evidence type="ECO:0008006" key="6">
    <source>
        <dbReference type="Google" id="ProtNLM"/>
    </source>
</evidence>
<organism evidence="4 5">
    <name type="scientific">Vasconcelosia minhoensis LEGE 07310</name>
    <dbReference type="NCBI Taxonomy" id="915328"/>
    <lineage>
        <taxon>Bacteria</taxon>
        <taxon>Bacillati</taxon>
        <taxon>Cyanobacteriota</taxon>
        <taxon>Cyanophyceae</taxon>
        <taxon>Nodosilineales</taxon>
        <taxon>Cymatolegaceae</taxon>
        <taxon>Vasconcelosia</taxon>
        <taxon>Vasconcelosia minhoensis</taxon>
    </lineage>
</organism>
<feature type="transmembrane region" description="Helical" evidence="3">
    <location>
        <begin position="31"/>
        <end position="53"/>
    </location>
</feature>
<accession>A0A8J7A7A6</accession>
<comment type="caution">
    <text evidence="4">The sequence shown here is derived from an EMBL/GenBank/DDBJ whole genome shotgun (WGS) entry which is preliminary data.</text>
</comment>
<dbReference type="Proteomes" id="UP000636505">
    <property type="component" value="Unassembled WGS sequence"/>
</dbReference>
<dbReference type="RefSeq" id="WP_193906108.1">
    <property type="nucleotide sequence ID" value="NZ_JADEXG010000016.1"/>
</dbReference>
<reference evidence="4" key="1">
    <citation type="submission" date="2020-10" db="EMBL/GenBank/DDBJ databases">
        <authorList>
            <person name="Castelo-Branco R."/>
            <person name="Eusebio N."/>
            <person name="Adriana R."/>
            <person name="Vieira A."/>
            <person name="Brugerolle De Fraissinette N."/>
            <person name="Rezende De Castro R."/>
            <person name="Schneider M.P."/>
            <person name="Vasconcelos V."/>
            <person name="Leao P.N."/>
        </authorList>
    </citation>
    <scope>NUCLEOTIDE SEQUENCE</scope>
    <source>
        <strain evidence="4">LEGE 07310</strain>
    </source>
</reference>
<feature type="coiled-coil region" evidence="1">
    <location>
        <begin position="66"/>
        <end position="100"/>
    </location>
</feature>
<evidence type="ECO:0000313" key="5">
    <source>
        <dbReference type="Proteomes" id="UP000636505"/>
    </source>
</evidence>
<sequence>MSSISGDYINDDFDAGPVYPEVFGVEMTPQILGALAAVAGVALAGFAFVRFVLPVYQTNQTIRADINDKNSQLASQAEQIAAAEQANAELEQALEQRRTVYSLFASESTMDTLLLDLNQRVKSSNAALGSVRNQVSSRGIPPLLLEAQLQNFSPEGETVISDGSLGDGVNGKLKRDTYTIEFRGDFAQTEAILRNIERLEPLLLFREFTIESEEPIAETVIGANGQVVAQPKIPIVTSFQIDALIPTTAPDELPTIAPPPDPAAPVDGAVPAEGG</sequence>
<keyword evidence="1" id="KW-0175">Coiled coil</keyword>
<keyword evidence="3" id="KW-0812">Transmembrane</keyword>
<evidence type="ECO:0000256" key="3">
    <source>
        <dbReference type="SAM" id="Phobius"/>
    </source>
</evidence>
<evidence type="ECO:0000313" key="4">
    <source>
        <dbReference type="EMBL" id="MBE9077395.1"/>
    </source>
</evidence>
<keyword evidence="3" id="KW-0472">Membrane</keyword>
<proteinExistence type="predicted"/>
<keyword evidence="5" id="KW-1185">Reference proteome</keyword>
<name>A0A8J7A7A6_9CYAN</name>
<feature type="compositionally biased region" description="Low complexity" evidence="2">
    <location>
        <begin position="264"/>
        <end position="275"/>
    </location>
</feature>